<dbReference type="Pfam" id="PF06161">
    <property type="entry name" value="DUF975"/>
    <property type="match status" value="1"/>
</dbReference>
<dbReference type="PANTHER" id="PTHR40076">
    <property type="entry name" value="MEMBRANE PROTEIN-RELATED"/>
    <property type="match status" value="1"/>
</dbReference>
<protein>
    <submittedName>
        <fullName evidence="2">DUF975 family protein</fullName>
    </submittedName>
</protein>
<dbReference type="EMBL" id="DXEI01000125">
    <property type="protein sequence ID" value="HIX95457.1"/>
    <property type="molecule type" value="Genomic_DNA"/>
</dbReference>
<evidence type="ECO:0000313" key="3">
    <source>
        <dbReference type="Proteomes" id="UP000886751"/>
    </source>
</evidence>
<feature type="transmembrane region" description="Helical" evidence="1">
    <location>
        <begin position="142"/>
        <end position="163"/>
    </location>
</feature>
<organism evidence="2 3">
    <name type="scientific">Candidatus Gemmiger excrementipullorum</name>
    <dbReference type="NCBI Taxonomy" id="2838610"/>
    <lineage>
        <taxon>Bacteria</taxon>
        <taxon>Bacillati</taxon>
        <taxon>Bacillota</taxon>
        <taxon>Clostridia</taxon>
        <taxon>Eubacteriales</taxon>
        <taxon>Gemmiger</taxon>
    </lineage>
</organism>
<evidence type="ECO:0000313" key="2">
    <source>
        <dbReference type="EMBL" id="HIX95457.1"/>
    </source>
</evidence>
<dbReference type="InterPro" id="IPR010380">
    <property type="entry name" value="DUF975"/>
</dbReference>
<feature type="transmembrane region" description="Helical" evidence="1">
    <location>
        <begin position="62"/>
        <end position="87"/>
    </location>
</feature>
<dbReference type="PANTHER" id="PTHR40076:SF1">
    <property type="entry name" value="MEMBRANE PROTEIN"/>
    <property type="match status" value="1"/>
</dbReference>
<evidence type="ECO:0000256" key="1">
    <source>
        <dbReference type="SAM" id="Phobius"/>
    </source>
</evidence>
<keyword evidence="1" id="KW-0812">Transmembrane</keyword>
<proteinExistence type="predicted"/>
<gene>
    <name evidence="2" type="ORF">H9846_08375</name>
</gene>
<name>A0A9D1Y1V3_9FIRM</name>
<comment type="caution">
    <text evidence="2">The sequence shown here is derived from an EMBL/GenBank/DDBJ whole genome shotgun (WGS) entry which is preliminary data.</text>
</comment>
<reference evidence="2" key="2">
    <citation type="submission" date="2021-04" db="EMBL/GenBank/DDBJ databases">
        <authorList>
            <person name="Gilroy R."/>
        </authorList>
    </citation>
    <scope>NUCLEOTIDE SEQUENCE</scope>
    <source>
        <strain evidence="2">ChiHecec2B26-7398</strain>
    </source>
</reference>
<feature type="transmembrane region" description="Helical" evidence="1">
    <location>
        <begin position="189"/>
        <end position="214"/>
    </location>
</feature>
<keyword evidence="1" id="KW-0472">Membrane</keyword>
<dbReference type="Proteomes" id="UP000886751">
    <property type="component" value="Unassembled WGS sequence"/>
</dbReference>
<sequence length="254" mass="28314">MWTCGMLKANARQALQGRYWRSFWVTLVLSLLGGGASGINLNYNLNNLSSSPEQTAEQFYDMPALAAPLVLALLSAAFIVLVLGALWNVFLSSPLRVGGCRYFMESRQAPSPFGTLFSVFRTPYLNVVKVQFLTGLKISVGYLLLLIPGIYWTYCYAMVPYLLAENPYLTTTRAMELSKQMMYGEKVRLFVLELSFIGWYLLCMLTLGIGLFFLTPYTQATFAEFYAAMRAKALAQGLATTDELGGFVTHDTNP</sequence>
<keyword evidence="1" id="KW-1133">Transmembrane helix</keyword>
<dbReference type="AlphaFoldDB" id="A0A9D1Y1V3"/>
<reference evidence="2" key="1">
    <citation type="journal article" date="2021" name="PeerJ">
        <title>Extensive microbial diversity within the chicken gut microbiome revealed by metagenomics and culture.</title>
        <authorList>
            <person name="Gilroy R."/>
            <person name="Ravi A."/>
            <person name="Getino M."/>
            <person name="Pursley I."/>
            <person name="Horton D.L."/>
            <person name="Alikhan N.F."/>
            <person name="Baker D."/>
            <person name="Gharbi K."/>
            <person name="Hall N."/>
            <person name="Watson M."/>
            <person name="Adriaenssens E.M."/>
            <person name="Foster-Nyarko E."/>
            <person name="Jarju S."/>
            <person name="Secka A."/>
            <person name="Antonio M."/>
            <person name="Oren A."/>
            <person name="Chaudhuri R.R."/>
            <person name="La Ragione R."/>
            <person name="Hildebrand F."/>
            <person name="Pallen M.J."/>
        </authorList>
    </citation>
    <scope>NUCLEOTIDE SEQUENCE</scope>
    <source>
        <strain evidence="2">ChiHecec2B26-7398</strain>
    </source>
</reference>
<accession>A0A9D1Y1V3</accession>